<comment type="caution">
    <text evidence="1">The sequence shown here is derived from an EMBL/GenBank/DDBJ whole genome shotgun (WGS) entry which is preliminary data.</text>
</comment>
<evidence type="ECO:0000313" key="2">
    <source>
        <dbReference type="Proteomes" id="UP001642409"/>
    </source>
</evidence>
<dbReference type="Proteomes" id="UP001642409">
    <property type="component" value="Unassembled WGS sequence"/>
</dbReference>
<sequence length="302" mass="35967">MEIEEQFSVINQKYQIKGLYKESDADEFFNQERATMPDFKFYMPNYALQCSGMVLVDDDHKLSTTQFMDQIKVNPYKYSNFCCCLYNCPNINFTSVSIRVQKLSVNYCHLKCIDGLSKMSLIELDLSWNDLTDISELKYLKSDLTELKLNNNQIVDITPLGPNPKTRQLNFKLNYLDLSFNKVINIDTLKYQQSLKYLALFNNFVQDFSPIENRKIKEFNFSKDQQELNAVQLNYQKKYKMIIKVNMQHNKVKQWKKRIFRANYKTLVCKILSQAQQNHQYFMEQAVSIVKQTYQDNFMYYQ</sequence>
<proteinExistence type="predicted"/>
<dbReference type="PROSITE" id="PS51450">
    <property type="entry name" value="LRR"/>
    <property type="match status" value="3"/>
</dbReference>
<accession>A0ABP1H3Y8</accession>
<dbReference type="InterPro" id="IPR032675">
    <property type="entry name" value="LRR_dom_sf"/>
</dbReference>
<dbReference type="EMBL" id="CAXDID020000019">
    <property type="protein sequence ID" value="CAL5985512.1"/>
    <property type="molecule type" value="Genomic_DNA"/>
</dbReference>
<gene>
    <name evidence="1" type="ORF">HINF_LOCUS8961</name>
</gene>
<dbReference type="Gene3D" id="3.80.10.10">
    <property type="entry name" value="Ribonuclease Inhibitor"/>
    <property type="match status" value="2"/>
</dbReference>
<reference evidence="1 2" key="1">
    <citation type="submission" date="2024-07" db="EMBL/GenBank/DDBJ databases">
        <authorList>
            <person name="Akdeniz Z."/>
        </authorList>
    </citation>
    <scope>NUCLEOTIDE SEQUENCE [LARGE SCALE GENOMIC DNA]</scope>
</reference>
<organism evidence="1 2">
    <name type="scientific">Hexamita inflata</name>
    <dbReference type="NCBI Taxonomy" id="28002"/>
    <lineage>
        <taxon>Eukaryota</taxon>
        <taxon>Metamonada</taxon>
        <taxon>Diplomonadida</taxon>
        <taxon>Hexamitidae</taxon>
        <taxon>Hexamitinae</taxon>
        <taxon>Hexamita</taxon>
    </lineage>
</organism>
<dbReference type="InterPro" id="IPR001611">
    <property type="entry name" value="Leu-rich_rpt"/>
</dbReference>
<name>A0ABP1H3Y8_9EUKA</name>
<dbReference type="SUPFAM" id="SSF52058">
    <property type="entry name" value="L domain-like"/>
    <property type="match status" value="1"/>
</dbReference>
<evidence type="ECO:0000313" key="1">
    <source>
        <dbReference type="EMBL" id="CAL5985512.1"/>
    </source>
</evidence>
<dbReference type="Pfam" id="PF13516">
    <property type="entry name" value="LRR_6"/>
    <property type="match status" value="1"/>
</dbReference>
<keyword evidence="2" id="KW-1185">Reference proteome</keyword>
<protein>
    <submittedName>
        <fullName evidence="1">Partial</fullName>
    </submittedName>
</protein>